<dbReference type="PANTHER" id="PTHR38608:SF1">
    <property type="entry name" value="PROTEIN CBG00664"/>
    <property type="match status" value="1"/>
</dbReference>
<protein>
    <submittedName>
        <fullName evidence="2">Uncharacterized protein</fullName>
    </submittedName>
</protein>
<dbReference type="AlphaFoldDB" id="A0A0B2VE39"/>
<gene>
    <name evidence="2" type="ORF">Tcan_15253</name>
    <name evidence="3" type="ORF">TCNE_LOCUS277</name>
</gene>
<reference evidence="3" key="2">
    <citation type="submission" date="2018-11" db="EMBL/GenBank/DDBJ databases">
        <authorList>
            <consortium name="Pathogen Informatics"/>
        </authorList>
    </citation>
    <scope>NUCLEOTIDE SEQUENCE [LARGE SCALE GENOMIC DNA]</scope>
</reference>
<feature type="compositionally biased region" description="Basic and acidic residues" evidence="1">
    <location>
        <begin position="129"/>
        <end position="156"/>
    </location>
</feature>
<accession>A0A0B2VE39</accession>
<evidence type="ECO:0000313" key="4">
    <source>
        <dbReference type="Proteomes" id="UP000031036"/>
    </source>
</evidence>
<dbReference type="Proteomes" id="UP000031036">
    <property type="component" value="Unassembled WGS sequence"/>
</dbReference>
<name>A0A0B2VE39_TOXCA</name>
<dbReference type="EMBL" id="UYWY01000111">
    <property type="protein sequence ID" value="VDM23946.1"/>
    <property type="molecule type" value="Genomic_DNA"/>
</dbReference>
<feature type="region of interest" description="Disordered" evidence="1">
    <location>
        <begin position="124"/>
        <end position="156"/>
    </location>
</feature>
<evidence type="ECO:0000313" key="3">
    <source>
        <dbReference type="EMBL" id="VDM23946.1"/>
    </source>
</evidence>
<evidence type="ECO:0000256" key="1">
    <source>
        <dbReference type="SAM" id="MobiDB-lite"/>
    </source>
</evidence>
<organism evidence="2 4">
    <name type="scientific">Toxocara canis</name>
    <name type="common">Canine roundworm</name>
    <dbReference type="NCBI Taxonomy" id="6265"/>
    <lineage>
        <taxon>Eukaryota</taxon>
        <taxon>Metazoa</taxon>
        <taxon>Ecdysozoa</taxon>
        <taxon>Nematoda</taxon>
        <taxon>Chromadorea</taxon>
        <taxon>Rhabditida</taxon>
        <taxon>Spirurina</taxon>
        <taxon>Ascaridomorpha</taxon>
        <taxon>Ascaridoidea</taxon>
        <taxon>Toxocaridae</taxon>
        <taxon>Toxocara</taxon>
    </lineage>
</organism>
<evidence type="ECO:0000313" key="2">
    <source>
        <dbReference type="EMBL" id="KHN81781.1"/>
    </source>
</evidence>
<sequence length="156" mass="17798">MIGMLNCGSENTADFYASPRQSSLYQKGRIRSRSVVDYSNGGRVFVDGQPLDKSTPSEMWHELLKKASVSAVIDRSLLHIENDQGAVSDSEIDVRSTRKRSDDISYRWQQVICDVRDDINKSRTAAKKAHNERSVDTWQQKDEMTNQKAKQFEDLP</sequence>
<dbReference type="OrthoDB" id="5798700at2759"/>
<dbReference type="PANTHER" id="PTHR38608">
    <property type="entry name" value="PROTEIN CBG07207"/>
    <property type="match status" value="1"/>
</dbReference>
<keyword evidence="4" id="KW-1185">Reference proteome</keyword>
<reference evidence="2 4" key="1">
    <citation type="submission" date="2014-11" db="EMBL/GenBank/DDBJ databases">
        <title>Genetic blueprint of the zoonotic pathogen Toxocara canis.</title>
        <authorList>
            <person name="Zhu X.-Q."/>
            <person name="Korhonen P.K."/>
            <person name="Cai H."/>
            <person name="Young N.D."/>
            <person name="Nejsum P."/>
            <person name="von Samson-Himmelstjerna G."/>
            <person name="Boag P.R."/>
            <person name="Tan P."/>
            <person name="Li Q."/>
            <person name="Min J."/>
            <person name="Yang Y."/>
            <person name="Wang X."/>
            <person name="Fang X."/>
            <person name="Hall R.S."/>
            <person name="Hofmann A."/>
            <person name="Sternberg P.W."/>
            <person name="Jex A.R."/>
            <person name="Gasser R.B."/>
        </authorList>
    </citation>
    <scope>NUCLEOTIDE SEQUENCE [LARGE SCALE GENOMIC DNA]</scope>
    <source>
        <strain evidence="2">PN_DK_2014</strain>
    </source>
</reference>
<dbReference type="EMBL" id="JPKZ01001474">
    <property type="protein sequence ID" value="KHN81781.1"/>
    <property type="molecule type" value="Genomic_DNA"/>
</dbReference>
<proteinExistence type="predicted"/>